<feature type="domain" description="Gamma-butyrobetaine hydroxylase-like N-terminal" evidence="4">
    <location>
        <begin position="9"/>
        <end position="92"/>
    </location>
</feature>
<dbReference type="AlphaFoldDB" id="A0AAE9KGX7"/>
<reference evidence="5 7" key="1">
    <citation type="submission" date="2019-03" db="EMBL/GenBank/DDBJ databases">
        <title>Genomic Encyclopedia of Type Strains, Phase IV (KMG-IV): sequencing the most valuable type-strain genomes for metagenomic binning, comparative biology and taxonomic classification.</title>
        <authorList>
            <person name="Goeker M."/>
        </authorList>
    </citation>
    <scope>NUCLEOTIDE SEQUENCE [LARGE SCALE GENOMIC DNA]</scope>
    <source>
        <strain evidence="5 7">DSM 17474</strain>
    </source>
</reference>
<dbReference type="Proteomes" id="UP000294721">
    <property type="component" value="Unassembled WGS sequence"/>
</dbReference>
<dbReference type="InterPro" id="IPR010376">
    <property type="entry name" value="GBBH-like_N"/>
</dbReference>
<evidence type="ECO:0000256" key="1">
    <source>
        <dbReference type="ARBA" id="ARBA00022723"/>
    </source>
</evidence>
<proteinExistence type="predicted"/>
<dbReference type="PANTHER" id="PTHR35303">
    <property type="entry name" value="OS02G0197800 PROTEIN"/>
    <property type="match status" value="1"/>
</dbReference>
<dbReference type="Gene3D" id="3.30.2020.30">
    <property type="match status" value="1"/>
</dbReference>
<dbReference type="PANTHER" id="PTHR35303:SF5">
    <property type="entry name" value="OS02G0197800 PROTEIN"/>
    <property type="match status" value="1"/>
</dbReference>
<evidence type="ECO:0000313" key="6">
    <source>
        <dbReference type="EMBL" id="UOO78332.1"/>
    </source>
</evidence>
<reference evidence="6" key="2">
    <citation type="submission" date="2021-12" db="EMBL/GenBank/DDBJ databases">
        <authorList>
            <person name="Veyrier F.J."/>
        </authorList>
    </citation>
    <scope>NUCLEOTIDE SEQUENCE</scope>
    <source>
        <strain evidence="6">1258/02</strain>
    </source>
</reference>
<evidence type="ECO:0000313" key="7">
    <source>
        <dbReference type="Proteomes" id="UP000294721"/>
    </source>
</evidence>
<name>A0AAE9KGX7_9NEIS</name>
<dbReference type="EMBL" id="CP091507">
    <property type="protein sequence ID" value="UOO78332.1"/>
    <property type="molecule type" value="Genomic_DNA"/>
</dbReference>
<reference evidence="6" key="3">
    <citation type="journal article" date="2022" name="Res Sq">
        <title>Evolution of multicellular longitudinally dividing oral cavity symbionts (Neisseriaceae).</title>
        <authorList>
            <person name="Nyongesa S."/>
            <person name="Weber P."/>
            <person name="Bernet E."/>
            <person name="Pullido F."/>
            <person name="Nieckarz M."/>
            <person name="Delaby M."/>
            <person name="Nieves C."/>
            <person name="Viehboeck T."/>
            <person name="Krause N."/>
            <person name="Rivera-Millot A."/>
            <person name="Nakamura A."/>
            <person name="Vischer N."/>
            <person name="VanNieuwenhze M."/>
            <person name="Brun Y."/>
            <person name="Cava F."/>
            <person name="Bulgheresi S."/>
            <person name="Veyrier F."/>
        </authorList>
    </citation>
    <scope>NUCLEOTIDE SEQUENCE</scope>
    <source>
        <strain evidence="6">1258/02</strain>
    </source>
</reference>
<dbReference type="KEGG" id="usu:LVJ78_06230"/>
<evidence type="ECO:0000313" key="8">
    <source>
        <dbReference type="Proteomes" id="UP000829756"/>
    </source>
</evidence>
<evidence type="ECO:0000259" key="4">
    <source>
        <dbReference type="Pfam" id="PF06155"/>
    </source>
</evidence>
<feature type="region of interest" description="Disordered" evidence="3">
    <location>
        <begin position="117"/>
        <end position="138"/>
    </location>
</feature>
<dbReference type="Pfam" id="PF06155">
    <property type="entry name" value="GBBH-like_N"/>
    <property type="match status" value="1"/>
</dbReference>
<gene>
    <name evidence="5" type="ORF">EV680_12429</name>
    <name evidence="6" type="ORF">LVJ78_06230</name>
</gene>
<keyword evidence="7" id="KW-1185">Reference proteome</keyword>
<organism evidence="6 8">
    <name type="scientific">Uruburuella suis</name>
    <dbReference type="NCBI Taxonomy" id="252130"/>
    <lineage>
        <taxon>Bacteria</taxon>
        <taxon>Pseudomonadati</taxon>
        <taxon>Pseudomonadota</taxon>
        <taxon>Betaproteobacteria</taxon>
        <taxon>Neisseriales</taxon>
        <taxon>Neisseriaceae</taxon>
        <taxon>Uruburuella</taxon>
    </lineage>
</organism>
<accession>A0AAE9KGX7</accession>
<keyword evidence="1" id="KW-0479">Metal-binding</keyword>
<evidence type="ECO:0000256" key="3">
    <source>
        <dbReference type="SAM" id="MobiDB-lite"/>
    </source>
</evidence>
<dbReference type="Proteomes" id="UP000829756">
    <property type="component" value="Chromosome"/>
</dbReference>
<dbReference type="EMBL" id="SLXE01000024">
    <property type="protein sequence ID" value="TCP02401.1"/>
    <property type="molecule type" value="Genomic_DNA"/>
</dbReference>
<protein>
    <submittedName>
        <fullName evidence="6">DUF971 domain-containing protein</fullName>
    </submittedName>
    <submittedName>
        <fullName evidence="5">DUF971 family protein</fullName>
    </submittedName>
</protein>
<dbReference type="InterPro" id="IPR038492">
    <property type="entry name" value="GBBH-like_N_sf"/>
</dbReference>
<keyword evidence="2" id="KW-0408">Iron</keyword>
<evidence type="ECO:0000256" key="2">
    <source>
        <dbReference type="ARBA" id="ARBA00023004"/>
    </source>
</evidence>
<dbReference type="GO" id="GO:0046872">
    <property type="term" value="F:metal ion binding"/>
    <property type="evidence" value="ECO:0007669"/>
    <property type="project" value="UniProtKB-KW"/>
</dbReference>
<dbReference type="RefSeq" id="WP_132954397.1">
    <property type="nucleotide sequence ID" value="NZ_CALJUB010000030.1"/>
</dbReference>
<sequence>MKHDMPEEIRLQQGRAALTLVYGGAAQSLPAEFLRVYSPSAEVRGHAPGQETLQTGKAGVTIAGLEPVGQYALKIIFSDGHDSGLYDWDYLYNLAHGYDTMWADYLRKIEAAGASRTASPQDAVPAKSGCGTGGCGKH</sequence>
<evidence type="ECO:0000313" key="5">
    <source>
        <dbReference type="EMBL" id="TCP02401.1"/>
    </source>
</evidence>